<name>E2S6L8_9CORY</name>
<dbReference type="Proteomes" id="UP000003020">
    <property type="component" value="Unassembled WGS sequence"/>
</dbReference>
<accession>E2S6L8</accession>
<dbReference type="HOGENOM" id="CLU_1479711_0_0_11"/>
<gene>
    <name evidence="1" type="ORF">HMPREF0305_12170</name>
</gene>
<reference evidence="1 2" key="1">
    <citation type="submission" date="2010-08" db="EMBL/GenBank/DDBJ databases">
        <authorList>
            <person name="Muzny D."/>
            <person name="Qin X."/>
            <person name="Buhay C."/>
            <person name="Dugan-Rocha S."/>
            <person name="Ding Y."/>
            <person name="Chen G."/>
            <person name="Hawes A."/>
            <person name="Holder M."/>
            <person name="Jhangiani S."/>
            <person name="Johnson A."/>
            <person name="Khan Z."/>
            <person name="Li Z."/>
            <person name="Liu W."/>
            <person name="Liu X."/>
            <person name="Perez L."/>
            <person name="Shen H."/>
            <person name="Wang Q."/>
            <person name="Watt J."/>
            <person name="Xi L."/>
            <person name="Xin Y."/>
            <person name="Zhou J."/>
            <person name="Deng J."/>
            <person name="Jiang H."/>
            <person name="Liu Y."/>
            <person name="Qu J."/>
            <person name="Song X.-Z."/>
            <person name="Zhang L."/>
            <person name="Villasana D."/>
            <person name="Johnson A."/>
            <person name="Liu J."/>
            <person name="Liyanage D."/>
            <person name="Lorensuhewa L."/>
            <person name="Robinson T."/>
            <person name="Song A."/>
            <person name="Song B.-B."/>
            <person name="Dinh H."/>
            <person name="Thornton R."/>
            <person name="Coyle M."/>
            <person name="Francisco L."/>
            <person name="Jackson L."/>
            <person name="Javaid M."/>
            <person name="Korchina V."/>
            <person name="Kovar C."/>
            <person name="Mata R."/>
            <person name="Mathew T."/>
            <person name="Ngo R."/>
            <person name="Nguyen L."/>
            <person name="Nguyen N."/>
            <person name="Okwuonu G."/>
            <person name="Ongeri F."/>
            <person name="Pham C."/>
            <person name="Simmons D."/>
            <person name="Wilczek-Boney K."/>
            <person name="Hale W."/>
            <person name="Jakkamsetti A."/>
            <person name="Pham P."/>
            <person name="Ruth R."/>
            <person name="San Lucas F."/>
            <person name="Warren J."/>
            <person name="Zhang J."/>
            <person name="Zhao Z."/>
            <person name="Zhou C."/>
            <person name="Zhu D."/>
            <person name="Lee S."/>
            <person name="Bess C."/>
            <person name="Blankenburg K."/>
            <person name="Forbes L."/>
            <person name="Fu Q."/>
            <person name="Gubbala S."/>
            <person name="Hirani K."/>
            <person name="Jayaseelan J.C."/>
            <person name="Lara F."/>
            <person name="Munidasa M."/>
            <person name="Palculict T."/>
            <person name="Patil S."/>
            <person name="Pu L.-L."/>
            <person name="Saada N."/>
            <person name="Tang L."/>
            <person name="Weissenberger G."/>
            <person name="Zhu Y."/>
            <person name="Hemphill L."/>
            <person name="Shang Y."/>
            <person name="Youmans B."/>
            <person name="Ayvaz T."/>
            <person name="Ross M."/>
            <person name="Santibanez J."/>
            <person name="Aqrawi P."/>
            <person name="Gross S."/>
            <person name="Joshi V."/>
            <person name="Fowler G."/>
            <person name="Nazareth L."/>
            <person name="Reid J."/>
            <person name="Worley K."/>
            <person name="Petrosino J."/>
            <person name="Highlander S."/>
            <person name="Gibbs R."/>
        </authorList>
    </citation>
    <scope>NUCLEOTIDE SEQUENCE [LARGE SCALE GENOMIC DNA]</scope>
    <source>
        <strain evidence="1 2">ATCC 33035</strain>
    </source>
</reference>
<dbReference type="EMBL" id="ABYQ02000014">
    <property type="protein sequence ID" value="EFQ79660.1"/>
    <property type="molecule type" value="Genomic_DNA"/>
</dbReference>
<proteinExistence type="predicted"/>
<organism evidence="1 2">
    <name type="scientific">Corynebacterium pseudogenitalium ATCC 33035</name>
    <dbReference type="NCBI Taxonomy" id="525264"/>
    <lineage>
        <taxon>Bacteria</taxon>
        <taxon>Bacillati</taxon>
        <taxon>Actinomycetota</taxon>
        <taxon>Actinomycetes</taxon>
        <taxon>Mycobacteriales</taxon>
        <taxon>Corynebacteriaceae</taxon>
        <taxon>Corynebacterium</taxon>
    </lineage>
</organism>
<evidence type="ECO:0000313" key="2">
    <source>
        <dbReference type="Proteomes" id="UP000003020"/>
    </source>
</evidence>
<evidence type="ECO:0000313" key="1">
    <source>
        <dbReference type="EMBL" id="EFQ79660.1"/>
    </source>
</evidence>
<keyword evidence="2" id="KW-1185">Reference proteome</keyword>
<sequence length="182" mass="19045">MIWAGGKVSLNSAVESTGFALGAEWAYSLVTETNWRSRAFDGGGLAAATSPGARSIYAPALTSPRGAAHGWLRLRSFDSPALVFSTVQNLSGRRATASWKGGAPVRMRVVLREAVLSDVRQVGHIVYYCAGEWGADCGSKVLGRCERGKGASASEAVAEYSMVGRAKAGASARRGCCGSRAR</sequence>
<dbReference type="AlphaFoldDB" id="E2S6L8"/>
<comment type="caution">
    <text evidence="1">The sequence shown here is derived from an EMBL/GenBank/DDBJ whole genome shotgun (WGS) entry which is preliminary data.</text>
</comment>
<protein>
    <submittedName>
        <fullName evidence="1">Uncharacterized protein</fullName>
    </submittedName>
</protein>